<organism evidence="1 2">
    <name type="scientific">Tamaricihabitans halophyticus</name>
    <dbReference type="NCBI Taxonomy" id="1262583"/>
    <lineage>
        <taxon>Bacteria</taxon>
        <taxon>Bacillati</taxon>
        <taxon>Actinomycetota</taxon>
        <taxon>Actinomycetes</taxon>
        <taxon>Pseudonocardiales</taxon>
        <taxon>Pseudonocardiaceae</taxon>
        <taxon>Tamaricihabitans</taxon>
    </lineage>
</organism>
<dbReference type="EMBL" id="SLXQ01000001">
    <property type="protein sequence ID" value="TCP56977.1"/>
    <property type="molecule type" value="Genomic_DNA"/>
</dbReference>
<keyword evidence="2" id="KW-1185">Reference proteome</keyword>
<proteinExistence type="predicted"/>
<dbReference type="InterPro" id="IPR048142">
    <property type="entry name" value="QRL_CxxC_CxxC"/>
</dbReference>
<dbReference type="Proteomes" id="UP000294911">
    <property type="component" value="Unassembled WGS sequence"/>
</dbReference>
<name>A0A4R2R4P8_9PSEU</name>
<dbReference type="OrthoDB" id="4553528at2"/>
<protein>
    <submittedName>
        <fullName evidence="1">Uncharacterized protein</fullName>
    </submittedName>
</protein>
<evidence type="ECO:0000313" key="1">
    <source>
        <dbReference type="EMBL" id="TCP56977.1"/>
    </source>
</evidence>
<comment type="caution">
    <text evidence="1">The sequence shown here is derived from an EMBL/GenBank/DDBJ whole genome shotgun (WGS) entry which is preliminary data.</text>
</comment>
<dbReference type="AlphaFoldDB" id="A0A4R2R4P8"/>
<sequence>MSSRQYPWDLREVPWSEFPEFTRGKLDGLVLLSWGIGPRDKLATRRQLRAQGLRPGGQDPVALLYFRCRRACKQVFAELFLVDKAMPVRQMTPAKWAAIDRALAARRTCRECDEDTGIELPKAHRTCEPCRYRLGRLDTDDYLHDYVDGTPTYPVAA</sequence>
<dbReference type="RefSeq" id="WP_132875507.1">
    <property type="nucleotide sequence ID" value="NZ_SLXQ01000001.1"/>
</dbReference>
<accession>A0A4R2R4P8</accession>
<evidence type="ECO:0000313" key="2">
    <source>
        <dbReference type="Proteomes" id="UP000294911"/>
    </source>
</evidence>
<reference evidence="1 2" key="1">
    <citation type="submission" date="2019-03" db="EMBL/GenBank/DDBJ databases">
        <title>Genomic Encyclopedia of Type Strains, Phase IV (KMG-IV): sequencing the most valuable type-strain genomes for metagenomic binning, comparative biology and taxonomic classification.</title>
        <authorList>
            <person name="Goeker M."/>
        </authorList>
    </citation>
    <scope>NUCLEOTIDE SEQUENCE [LARGE SCALE GENOMIC DNA]</scope>
    <source>
        <strain evidence="1 2">DSM 45765</strain>
    </source>
</reference>
<dbReference type="NCBIfam" id="NF041638">
    <property type="entry name" value="QRL_CxxC_CxxC"/>
    <property type="match status" value="1"/>
</dbReference>
<gene>
    <name evidence="1" type="ORF">EV191_101927</name>
</gene>